<dbReference type="EMBL" id="JARGEI010000016">
    <property type="protein sequence ID" value="KAJ8718043.1"/>
    <property type="molecule type" value="Genomic_DNA"/>
</dbReference>
<dbReference type="Pfam" id="PF02615">
    <property type="entry name" value="Ldh_2"/>
    <property type="match status" value="1"/>
</dbReference>
<gene>
    <name evidence="3" type="ORF">PYW07_005973</name>
</gene>
<name>A0AAD7YJ16_MYTSE</name>
<dbReference type="GO" id="GO:0016491">
    <property type="term" value="F:oxidoreductase activity"/>
    <property type="evidence" value="ECO:0007669"/>
    <property type="project" value="UniProtKB-KW"/>
</dbReference>
<dbReference type="InterPro" id="IPR043143">
    <property type="entry name" value="Mal/L-sulf/L-lact_DH-like_NADP"/>
</dbReference>
<dbReference type="InterPro" id="IPR036111">
    <property type="entry name" value="Mal/L-sulfo/L-lacto_DH-like_sf"/>
</dbReference>
<dbReference type="InterPro" id="IPR043144">
    <property type="entry name" value="Mal/L-sulf/L-lact_DH-like_ah"/>
</dbReference>
<dbReference type="Gene3D" id="3.30.1370.60">
    <property type="entry name" value="Hypothetical oxidoreductase yiak, domain 2"/>
    <property type="match status" value="1"/>
</dbReference>
<comment type="caution">
    <text evidence="3">The sequence shown here is derived from an EMBL/GenBank/DDBJ whole genome shotgun (WGS) entry which is preliminary data.</text>
</comment>
<accession>A0AAD7YJ16</accession>
<evidence type="ECO:0008006" key="5">
    <source>
        <dbReference type="Google" id="ProtNLM"/>
    </source>
</evidence>
<protein>
    <recommendedName>
        <fullName evidence="5">Malate dehydrogenase</fullName>
    </recommendedName>
</protein>
<reference evidence="3" key="1">
    <citation type="submission" date="2023-03" db="EMBL/GenBank/DDBJ databases">
        <title>Chromosome-level genomes of two armyworms, Mythimna separata and Mythimna loreyi, provide insights into the biosynthesis and reception of sex pheromones.</title>
        <authorList>
            <person name="Zhao H."/>
        </authorList>
    </citation>
    <scope>NUCLEOTIDE SEQUENCE</scope>
    <source>
        <strain evidence="3">BeijingLab</strain>
        <tissue evidence="3">Pupa</tissue>
    </source>
</reference>
<proteinExistence type="inferred from homology"/>
<dbReference type="Proteomes" id="UP001231518">
    <property type="component" value="Chromosome 18"/>
</dbReference>
<dbReference type="SUPFAM" id="SSF89733">
    <property type="entry name" value="L-sulfolactate dehydrogenase-like"/>
    <property type="match status" value="1"/>
</dbReference>
<keyword evidence="4" id="KW-1185">Reference proteome</keyword>
<dbReference type="InterPro" id="IPR003767">
    <property type="entry name" value="Malate/L-lactate_DH-like"/>
</dbReference>
<evidence type="ECO:0000256" key="1">
    <source>
        <dbReference type="ARBA" id="ARBA00006056"/>
    </source>
</evidence>
<evidence type="ECO:0000256" key="2">
    <source>
        <dbReference type="ARBA" id="ARBA00023002"/>
    </source>
</evidence>
<evidence type="ECO:0000313" key="4">
    <source>
        <dbReference type="Proteomes" id="UP001231518"/>
    </source>
</evidence>
<dbReference type="PANTHER" id="PTHR11091:SF0">
    <property type="entry name" value="MALATE DEHYDROGENASE"/>
    <property type="match status" value="1"/>
</dbReference>
<comment type="similarity">
    <text evidence="1">Belongs to the LDH2/MDH2 oxidoreductase family.</text>
</comment>
<dbReference type="PANTHER" id="PTHR11091">
    <property type="entry name" value="OXIDOREDUCTASE-RELATED"/>
    <property type="match status" value="1"/>
</dbReference>
<dbReference type="AlphaFoldDB" id="A0AAD7YJ16"/>
<dbReference type="Gene3D" id="1.10.1530.10">
    <property type="match status" value="1"/>
</dbReference>
<sequence>MHRFPNAAKFPERLKAGVNLVGGKLETASDYAYYQTKLVCDIHFTARDRNRNNRLNALAIPSLHLPGYSWILRKEMPEIQLEEVRRFMEDCLKAVGAPESEAQAHADLLMHADTVGHYSHGLNRLEFYINDIRNGACEPEKKPEVLKDLGATAWVDGHNALGATVGNFCMKLAIQKAKEFGVGWVAAKRCNHFGMAGYWALLAEREGLIGMAFTNTSPIMVPTRSTQSALGTNPIGMAAPAADGDKLVVDMATTSVAMGKIECQIHKEEPLPPGWALGTDGKPTTDAKDAFKAGKLMPLGGEEKTSGHKGYALASMVEMFTSGLSGSNMTHNIRGWETDSVQGPPNLGQCFAAINPDFFAPGFRDRAADCLNTWRNLEPADPSLPVLAPGDKEHKIGEVTLGKGTVHYPPKQVEAMDVLAKRIGVKPLRTGLVCKS</sequence>
<evidence type="ECO:0000313" key="3">
    <source>
        <dbReference type="EMBL" id="KAJ8718043.1"/>
    </source>
</evidence>
<organism evidence="3 4">
    <name type="scientific">Mythimna separata</name>
    <name type="common">Oriental armyworm</name>
    <name type="synonym">Pseudaletia separata</name>
    <dbReference type="NCBI Taxonomy" id="271217"/>
    <lineage>
        <taxon>Eukaryota</taxon>
        <taxon>Metazoa</taxon>
        <taxon>Ecdysozoa</taxon>
        <taxon>Arthropoda</taxon>
        <taxon>Hexapoda</taxon>
        <taxon>Insecta</taxon>
        <taxon>Pterygota</taxon>
        <taxon>Neoptera</taxon>
        <taxon>Endopterygota</taxon>
        <taxon>Lepidoptera</taxon>
        <taxon>Glossata</taxon>
        <taxon>Ditrysia</taxon>
        <taxon>Noctuoidea</taxon>
        <taxon>Noctuidae</taxon>
        <taxon>Noctuinae</taxon>
        <taxon>Hadenini</taxon>
        <taxon>Mythimna</taxon>
    </lineage>
</organism>
<keyword evidence="2" id="KW-0560">Oxidoreductase</keyword>